<evidence type="ECO:0000256" key="2">
    <source>
        <dbReference type="ARBA" id="ARBA00012052"/>
    </source>
</evidence>
<feature type="active site" evidence="9">
    <location>
        <position position="154"/>
    </location>
</feature>
<dbReference type="GO" id="GO:0016114">
    <property type="term" value="P:terpenoid biosynthetic process"/>
    <property type="evidence" value="ECO:0007669"/>
    <property type="project" value="UniProtKB-UniRule"/>
</dbReference>
<dbReference type="Gene3D" id="3.30.70.890">
    <property type="entry name" value="GHMP kinase, C-terminal domain"/>
    <property type="match status" value="1"/>
</dbReference>
<dbReference type="SUPFAM" id="SSF54211">
    <property type="entry name" value="Ribosomal protein S5 domain 2-like"/>
    <property type="match status" value="1"/>
</dbReference>
<evidence type="ECO:0000256" key="5">
    <source>
        <dbReference type="ARBA" id="ARBA00022741"/>
    </source>
</evidence>
<evidence type="ECO:0000259" key="11">
    <source>
        <dbReference type="Pfam" id="PF08544"/>
    </source>
</evidence>
<dbReference type="InterPro" id="IPR020568">
    <property type="entry name" value="Ribosomal_Su5_D2-typ_SF"/>
</dbReference>
<dbReference type="InterPro" id="IPR014721">
    <property type="entry name" value="Ribsml_uS5_D2-typ_fold_subgr"/>
</dbReference>
<reference evidence="12 13" key="1">
    <citation type="submission" date="2019-02" db="EMBL/GenBank/DDBJ databases">
        <title>Deep-cultivation of Planctomycetes and their phenomic and genomic characterization uncovers novel biology.</title>
        <authorList>
            <person name="Wiegand S."/>
            <person name="Jogler M."/>
            <person name="Boedeker C."/>
            <person name="Pinto D."/>
            <person name="Vollmers J."/>
            <person name="Rivas-Marin E."/>
            <person name="Kohn T."/>
            <person name="Peeters S.H."/>
            <person name="Heuer A."/>
            <person name="Rast P."/>
            <person name="Oberbeckmann S."/>
            <person name="Bunk B."/>
            <person name="Jeske O."/>
            <person name="Meyerdierks A."/>
            <person name="Storesund J.E."/>
            <person name="Kallscheuer N."/>
            <person name="Luecker S."/>
            <person name="Lage O.M."/>
            <person name="Pohl T."/>
            <person name="Merkel B.J."/>
            <person name="Hornburger P."/>
            <person name="Mueller R.-W."/>
            <person name="Bruemmer F."/>
            <person name="Labrenz M."/>
            <person name="Spormann A.M."/>
            <person name="Op den Camp H."/>
            <person name="Overmann J."/>
            <person name="Amann R."/>
            <person name="Jetten M.S.M."/>
            <person name="Mascher T."/>
            <person name="Medema M.H."/>
            <person name="Devos D.P."/>
            <person name="Kaster A.-K."/>
            <person name="Ovreas L."/>
            <person name="Rohde M."/>
            <person name="Galperin M.Y."/>
            <person name="Jogler C."/>
        </authorList>
    </citation>
    <scope>NUCLEOTIDE SEQUENCE [LARGE SCALE GENOMIC DNA]</scope>
    <source>
        <strain evidence="12 13">Pla175</strain>
    </source>
</reference>
<dbReference type="InterPro" id="IPR036554">
    <property type="entry name" value="GHMP_kinase_C_sf"/>
</dbReference>
<evidence type="ECO:0000313" key="13">
    <source>
        <dbReference type="Proteomes" id="UP000317429"/>
    </source>
</evidence>
<evidence type="ECO:0000256" key="1">
    <source>
        <dbReference type="ARBA" id="ARBA00009684"/>
    </source>
</evidence>
<dbReference type="EC" id="2.7.1.148" evidence="2 9"/>
<keyword evidence="9" id="KW-0414">Isoprene biosynthesis</keyword>
<dbReference type="PANTHER" id="PTHR43527">
    <property type="entry name" value="4-DIPHOSPHOCYTIDYL-2-C-METHYL-D-ERYTHRITOL KINASE, CHLOROPLASTIC"/>
    <property type="match status" value="1"/>
</dbReference>
<feature type="binding site" evidence="9">
    <location>
        <begin position="112"/>
        <end position="122"/>
    </location>
    <ligand>
        <name>ATP</name>
        <dbReference type="ChEBI" id="CHEBI:30616"/>
    </ligand>
</feature>
<dbReference type="InterPro" id="IPR004424">
    <property type="entry name" value="IspE"/>
</dbReference>
<dbReference type="SUPFAM" id="SSF55060">
    <property type="entry name" value="GHMP Kinase, C-terminal domain"/>
    <property type="match status" value="1"/>
</dbReference>
<keyword evidence="4 9" id="KW-0808">Transferase</keyword>
<evidence type="ECO:0000256" key="7">
    <source>
        <dbReference type="ARBA" id="ARBA00022840"/>
    </source>
</evidence>
<dbReference type="Proteomes" id="UP000317429">
    <property type="component" value="Chromosome"/>
</dbReference>
<evidence type="ECO:0000256" key="6">
    <source>
        <dbReference type="ARBA" id="ARBA00022777"/>
    </source>
</evidence>
<evidence type="ECO:0000256" key="3">
    <source>
        <dbReference type="ARBA" id="ARBA00017473"/>
    </source>
</evidence>
<dbReference type="InterPro" id="IPR013750">
    <property type="entry name" value="GHMP_kinase_C_dom"/>
</dbReference>
<dbReference type="Pfam" id="PF00288">
    <property type="entry name" value="GHMP_kinases_N"/>
    <property type="match status" value="1"/>
</dbReference>
<dbReference type="AlphaFoldDB" id="A0A518DJ36"/>
<protein>
    <recommendedName>
        <fullName evidence="3 9">4-diphosphocytidyl-2-C-methyl-D-erythritol kinase</fullName>
        <shortName evidence="9">CMK</shortName>
        <ecNumber evidence="2 9">2.7.1.148</ecNumber>
    </recommendedName>
    <alternativeName>
        <fullName evidence="8 9">4-(cytidine-5'-diphospho)-2-C-methyl-D-erythritol kinase</fullName>
    </alternativeName>
</protein>
<dbReference type="PANTHER" id="PTHR43527:SF2">
    <property type="entry name" value="4-DIPHOSPHOCYTIDYL-2-C-METHYL-D-ERYTHRITOL KINASE, CHLOROPLASTIC"/>
    <property type="match status" value="1"/>
</dbReference>
<name>A0A518DJ36_9BACT</name>
<accession>A0A518DJ36</accession>
<dbReference type="GO" id="GO:0050515">
    <property type="term" value="F:4-(cytidine 5'-diphospho)-2-C-methyl-D-erythritol kinase activity"/>
    <property type="evidence" value="ECO:0007669"/>
    <property type="project" value="UniProtKB-UniRule"/>
</dbReference>
<dbReference type="Pfam" id="PF08544">
    <property type="entry name" value="GHMP_kinases_C"/>
    <property type="match status" value="1"/>
</dbReference>
<feature type="active site" evidence="9">
    <location>
        <position position="21"/>
    </location>
</feature>
<dbReference type="NCBIfam" id="NF011202">
    <property type="entry name" value="PRK14608.1"/>
    <property type="match status" value="1"/>
</dbReference>
<keyword evidence="7 9" id="KW-0067">ATP-binding</keyword>
<evidence type="ECO:0000256" key="4">
    <source>
        <dbReference type="ARBA" id="ARBA00022679"/>
    </source>
</evidence>
<dbReference type="InterPro" id="IPR006204">
    <property type="entry name" value="GHMP_kinase_N_dom"/>
</dbReference>
<comment type="pathway">
    <text evidence="9">Isoprenoid biosynthesis; isopentenyl diphosphate biosynthesis via DXP pathway; isopentenyl diphosphate from 1-deoxy-D-xylulose 5-phosphate: step 3/6.</text>
</comment>
<keyword evidence="5 9" id="KW-0547">Nucleotide-binding</keyword>
<dbReference type="EMBL" id="CP036291">
    <property type="protein sequence ID" value="QDU91490.1"/>
    <property type="molecule type" value="Genomic_DNA"/>
</dbReference>
<evidence type="ECO:0000256" key="9">
    <source>
        <dbReference type="HAMAP-Rule" id="MF_00061"/>
    </source>
</evidence>
<dbReference type="UniPathway" id="UPA00056">
    <property type="reaction ID" value="UER00094"/>
</dbReference>
<dbReference type="GO" id="GO:0019288">
    <property type="term" value="P:isopentenyl diphosphate biosynthetic process, methylerythritol 4-phosphate pathway"/>
    <property type="evidence" value="ECO:0007669"/>
    <property type="project" value="UniProtKB-UniRule"/>
</dbReference>
<evidence type="ECO:0000256" key="8">
    <source>
        <dbReference type="ARBA" id="ARBA00032554"/>
    </source>
</evidence>
<dbReference type="HAMAP" id="MF_00061">
    <property type="entry name" value="IspE"/>
    <property type="match status" value="1"/>
</dbReference>
<comment type="similarity">
    <text evidence="1 9">Belongs to the GHMP kinase family. IspE subfamily.</text>
</comment>
<gene>
    <name evidence="9 12" type="primary">ispE</name>
    <name evidence="12" type="ORF">Pla175_49190</name>
</gene>
<dbReference type="Gene3D" id="3.30.230.10">
    <property type="match status" value="1"/>
</dbReference>
<feature type="domain" description="GHMP kinase N-terminal" evidence="10">
    <location>
        <begin position="84"/>
        <end position="162"/>
    </location>
</feature>
<dbReference type="NCBIfam" id="TIGR00154">
    <property type="entry name" value="ispE"/>
    <property type="match status" value="1"/>
</dbReference>
<keyword evidence="6 9" id="KW-0418">Kinase</keyword>
<organism evidence="12 13">
    <name type="scientific">Pirellulimonas nuda</name>
    <dbReference type="NCBI Taxonomy" id="2528009"/>
    <lineage>
        <taxon>Bacteria</taxon>
        <taxon>Pseudomonadati</taxon>
        <taxon>Planctomycetota</taxon>
        <taxon>Planctomycetia</taxon>
        <taxon>Pirellulales</taxon>
        <taxon>Lacipirellulaceae</taxon>
        <taxon>Pirellulimonas</taxon>
    </lineage>
</organism>
<dbReference type="OrthoDB" id="9809438at2"/>
<dbReference type="PIRSF" id="PIRSF010376">
    <property type="entry name" value="IspE"/>
    <property type="match status" value="1"/>
</dbReference>
<dbReference type="GO" id="GO:0005524">
    <property type="term" value="F:ATP binding"/>
    <property type="evidence" value="ECO:0007669"/>
    <property type="project" value="UniProtKB-UniRule"/>
</dbReference>
<evidence type="ECO:0000259" key="10">
    <source>
        <dbReference type="Pfam" id="PF00288"/>
    </source>
</evidence>
<comment type="catalytic activity">
    <reaction evidence="9">
        <text>4-CDP-2-C-methyl-D-erythritol + ATP = 4-CDP-2-C-methyl-D-erythritol 2-phosphate + ADP + H(+)</text>
        <dbReference type="Rhea" id="RHEA:18437"/>
        <dbReference type="ChEBI" id="CHEBI:15378"/>
        <dbReference type="ChEBI" id="CHEBI:30616"/>
        <dbReference type="ChEBI" id="CHEBI:57823"/>
        <dbReference type="ChEBI" id="CHEBI:57919"/>
        <dbReference type="ChEBI" id="CHEBI:456216"/>
        <dbReference type="EC" id="2.7.1.148"/>
    </reaction>
</comment>
<proteinExistence type="inferred from homology"/>
<evidence type="ECO:0000313" key="12">
    <source>
        <dbReference type="EMBL" id="QDU91490.1"/>
    </source>
</evidence>
<comment type="function">
    <text evidence="9">Catalyzes the phosphorylation of the position 2 hydroxy group of 4-diphosphocytidyl-2C-methyl-D-erythritol.</text>
</comment>
<dbReference type="KEGG" id="pnd:Pla175_49190"/>
<keyword evidence="13" id="KW-1185">Reference proteome</keyword>
<feature type="domain" description="GHMP kinase C-terminal" evidence="11">
    <location>
        <begin position="214"/>
        <end position="289"/>
    </location>
</feature>
<sequence>MANSMILRRTATGWLALAPAKVNLHLRVLSKRPDGYHEVETLIAPIGLYDELTIAADPTSDRVSLSVVDPLGRPVPGVPSDSQNLVVRALELLRAKFNQTGGATARLVKRIPSQAGLGGGSSDAAAALAAGARAWGIDCPDDRLARLGAELGSDVPVFFAGGAALCTGRGEAVAPVATPAARCVLVQPRAGLSTAEVYRACRPDSDGPSARELLQALWRGDLRRVGATLHNALQDAAERLSPSIGRTLEAMRRVGLTTAMMTGSGSACFAIVPNARSAHAAAALLRAQGIGWTHSTHLLARRT</sequence>
<dbReference type="RefSeq" id="WP_145291650.1">
    <property type="nucleotide sequence ID" value="NZ_CP036291.1"/>
</dbReference>